<accession>A0A9P6REJ8</accession>
<evidence type="ECO:0000313" key="4">
    <source>
        <dbReference type="Proteomes" id="UP000738325"/>
    </source>
</evidence>
<dbReference type="OrthoDB" id="4093673at2759"/>
<evidence type="ECO:0000256" key="1">
    <source>
        <dbReference type="SAM" id="MobiDB-lite"/>
    </source>
</evidence>
<feature type="compositionally biased region" description="Basic and acidic residues" evidence="1">
    <location>
        <begin position="99"/>
        <end position="111"/>
    </location>
</feature>
<feature type="transmembrane region" description="Helical" evidence="2">
    <location>
        <begin position="6"/>
        <end position="25"/>
    </location>
</feature>
<dbReference type="Pfam" id="PF23670">
    <property type="entry name" value="PIGBOS1"/>
    <property type="match status" value="1"/>
</dbReference>
<keyword evidence="4" id="KW-1185">Reference proteome</keyword>
<sequence>MSPMNRHIPLFVAVGVGIFSGMYIWEPMLKKYQRESQGTWQYDVVQKTRAQELNQHADAVADATEGSTQTTPAAVAVPQSSSSTAPVPGTAPAPADTKTSSEKQHSAESSA</sequence>
<feature type="compositionally biased region" description="Low complexity" evidence="1">
    <location>
        <begin position="71"/>
        <end position="95"/>
    </location>
</feature>
<dbReference type="EMBL" id="JAAAIP010000372">
    <property type="protein sequence ID" value="KAG0318423.1"/>
    <property type="molecule type" value="Genomic_DNA"/>
</dbReference>
<evidence type="ECO:0000313" key="3">
    <source>
        <dbReference type="EMBL" id="KAG0318423.1"/>
    </source>
</evidence>
<dbReference type="Proteomes" id="UP000738325">
    <property type="component" value="Unassembled WGS sequence"/>
</dbReference>
<dbReference type="AlphaFoldDB" id="A0A9P6REJ8"/>
<protein>
    <submittedName>
        <fullName evidence="3">Uncharacterized protein</fullName>
    </submittedName>
</protein>
<name>A0A9P6REJ8_9FUNG</name>
<proteinExistence type="predicted"/>
<keyword evidence="2" id="KW-0812">Transmembrane</keyword>
<keyword evidence="2" id="KW-0472">Membrane</keyword>
<organism evidence="3 4">
    <name type="scientific">Dissophora globulifera</name>
    <dbReference type="NCBI Taxonomy" id="979702"/>
    <lineage>
        <taxon>Eukaryota</taxon>
        <taxon>Fungi</taxon>
        <taxon>Fungi incertae sedis</taxon>
        <taxon>Mucoromycota</taxon>
        <taxon>Mortierellomycotina</taxon>
        <taxon>Mortierellomycetes</taxon>
        <taxon>Mortierellales</taxon>
        <taxon>Mortierellaceae</taxon>
        <taxon>Dissophora</taxon>
    </lineage>
</organism>
<dbReference type="InterPro" id="IPR057394">
    <property type="entry name" value="PIGBOS1"/>
</dbReference>
<reference evidence="3" key="1">
    <citation type="journal article" date="2020" name="Fungal Divers.">
        <title>Resolving the Mortierellaceae phylogeny through synthesis of multi-gene phylogenetics and phylogenomics.</title>
        <authorList>
            <person name="Vandepol N."/>
            <person name="Liber J."/>
            <person name="Desiro A."/>
            <person name="Na H."/>
            <person name="Kennedy M."/>
            <person name="Barry K."/>
            <person name="Grigoriev I.V."/>
            <person name="Miller A.N."/>
            <person name="O'Donnell K."/>
            <person name="Stajich J.E."/>
            <person name="Bonito G."/>
        </authorList>
    </citation>
    <scope>NUCLEOTIDE SEQUENCE</scope>
    <source>
        <strain evidence="3">REB-010B</strain>
    </source>
</reference>
<evidence type="ECO:0000256" key="2">
    <source>
        <dbReference type="SAM" id="Phobius"/>
    </source>
</evidence>
<keyword evidence="2" id="KW-1133">Transmembrane helix</keyword>
<gene>
    <name evidence="3" type="ORF">BGZ99_005698</name>
</gene>
<feature type="region of interest" description="Disordered" evidence="1">
    <location>
        <begin position="60"/>
        <end position="111"/>
    </location>
</feature>
<comment type="caution">
    <text evidence="3">The sequence shown here is derived from an EMBL/GenBank/DDBJ whole genome shotgun (WGS) entry which is preliminary data.</text>
</comment>